<evidence type="ECO:0000256" key="1">
    <source>
        <dbReference type="PROSITE-ProRule" id="PRU00221"/>
    </source>
</evidence>
<feature type="repeat" description="WD" evidence="1">
    <location>
        <begin position="241"/>
        <end position="283"/>
    </location>
</feature>
<reference evidence="2 3" key="1">
    <citation type="journal article" date="2024" name="Nat. Commun.">
        <title>Phylogenomics reveals the evolutionary origins of lichenization in chlorophyte algae.</title>
        <authorList>
            <person name="Puginier C."/>
            <person name="Libourel C."/>
            <person name="Otte J."/>
            <person name="Skaloud P."/>
            <person name="Haon M."/>
            <person name="Grisel S."/>
            <person name="Petersen M."/>
            <person name="Berrin J.G."/>
            <person name="Delaux P.M."/>
            <person name="Dal Grande F."/>
            <person name="Keller J."/>
        </authorList>
    </citation>
    <scope>NUCLEOTIDE SEQUENCE [LARGE SCALE GENOMIC DNA]</scope>
    <source>
        <strain evidence="2 3">SAG 2523</strain>
    </source>
</reference>
<dbReference type="PROSITE" id="PS50082">
    <property type="entry name" value="WD_REPEATS_2"/>
    <property type="match status" value="1"/>
</dbReference>
<sequence length="390" mass="42676">MTSLLELSFSAPPRVVYSAQQEYAAAEADQADRCPNTNFLKGVKWSPDGACCLTASEDNWLRVFDLPPEALATAEQEAGPSGRARPGEDNLAPCLRMHEGETIYDYSWWPRMQASEPATCCFATTSRAHPVHLWDACTGQLRATYRAYDAVDEVTPAASVAFSPDGAAVWAGYNRTIHAWDVGRPGRDYSTIVTHRKRQDGQPGIISCISFSPSGDLMAAGAYSGVAALYDPRSLEMLMTLSGHSGGITQVMFSKDGNYVYTGARKDCCIHCWDVRNSQEVLYTIQRNTPSTNQRIAFDIEPCGRHLVSGNESGELEAFDLRDGTLVGSHRVAEDTVNGFSFHPCLPLAAIASGQRRFPLDLADLPQTTLESEMMHMLLIVYLAISCSNL</sequence>
<keyword evidence="1" id="KW-0853">WD repeat</keyword>
<proteinExistence type="predicted"/>
<comment type="caution">
    <text evidence="2">The sequence shown here is derived from an EMBL/GenBank/DDBJ whole genome shotgun (WGS) entry which is preliminary data.</text>
</comment>
<dbReference type="PANTHER" id="PTHR13211:SF0">
    <property type="entry name" value="TELOMERASE CAJAL BODY PROTEIN 1"/>
    <property type="match status" value="1"/>
</dbReference>
<evidence type="ECO:0000313" key="2">
    <source>
        <dbReference type="EMBL" id="KAK9862876.1"/>
    </source>
</evidence>
<dbReference type="InterPro" id="IPR015943">
    <property type="entry name" value="WD40/YVTN_repeat-like_dom_sf"/>
</dbReference>
<dbReference type="Gene3D" id="2.130.10.10">
    <property type="entry name" value="YVTN repeat-like/Quinoprotein amine dehydrogenase"/>
    <property type="match status" value="1"/>
</dbReference>
<dbReference type="SUPFAM" id="SSF50978">
    <property type="entry name" value="WD40 repeat-like"/>
    <property type="match status" value="1"/>
</dbReference>
<dbReference type="SMART" id="SM00320">
    <property type="entry name" value="WD40"/>
    <property type="match status" value="4"/>
</dbReference>
<dbReference type="PANTHER" id="PTHR13211">
    <property type="entry name" value="TELOMERASE CAJAL BODY PROTEIN 1"/>
    <property type="match status" value="1"/>
</dbReference>
<dbReference type="InterPro" id="IPR036322">
    <property type="entry name" value="WD40_repeat_dom_sf"/>
</dbReference>
<dbReference type="Proteomes" id="UP001485043">
    <property type="component" value="Unassembled WGS sequence"/>
</dbReference>
<keyword evidence="3" id="KW-1185">Reference proteome</keyword>
<dbReference type="EMBL" id="JALJOV010000544">
    <property type="protein sequence ID" value="KAK9862876.1"/>
    <property type="molecule type" value="Genomic_DNA"/>
</dbReference>
<protein>
    <recommendedName>
        <fullName evidence="4">Telomerase Cajal body protein 1</fullName>
    </recommendedName>
</protein>
<name>A0AAW1T287_9CHLO</name>
<accession>A0AAW1T287</accession>
<evidence type="ECO:0000313" key="3">
    <source>
        <dbReference type="Proteomes" id="UP001485043"/>
    </source>
</evidence>
<dbReference type="Pfam" id="PF00400">
    <property type="entry name" value="WD40"/>
    <property type="match status" value="3"/>
</dbReference>
<evidence type="ECO:0008006" key="4">
    <source>
        <dbReference type="Google" id="ProtNLM"/>
    </source>
</evidence>
<dbReference type="AlphaFoldDB" id="A0AAW1T287"/>
<dbReference type="InterPro" id="IPR051150">
    <property type="entry name" value="SWT21/TCAB1_mRNA_Telomere"/>
</dbReference>
<organism evidence="2 3">
    <name type="scientific">Apatococcus fuscideae</name>
    <dbReference type="NCBI Taxonomy" id="2026836"/>
    <lineage>
        <taxon>Eukaryota</taxon>
        <taxon>Viridiplantae</taxon>
        <taxon>Chlorophyta</taxon>
        <taxon>core chlorophytes</taxon>
        <taxon>Trebouxiophyceae</taxon>
        <taxon>Chlorellales</taxon>
        <taxon>Chlorellaceae</taxon>
        <taxon>Apatococcus</taxon>
    </lineage>
</organism>
<dbReference type="InterPro" id="IPR001680">
    <property type="entry name" value="WD40_rpt"/>
</dbReference>
<gene>
    <name evidence="2" type="ORF">WJX84_010207</name>
</gene>